<proteinExistence type="predicted"/>
<dbReference type="InterPro" id="IPR032095">
    <property type="entry name" value="Sacchrp_dh-like_C"/>
</dbReference>
<feature type="domain" description="Saccharopine dehydrogenase NADP binding" evidence="2">
    <location>
        <begin position="3"/>
        <end position="124"/>
    </location>
</feature>
<feature type="domain" description="Saccharopine dehydrogenase-like C-terminal" evidence="3">
    <location>
        <begin position="128"/>
        <end position="373"/>
    </location>
</feature>
<dbReference type="PANTHER" id="PTHR11133:SF22">
    <property type="entry name" value="ALPHA-AMINOADIPIC SEMIALDEHYDE SYNTHASE, MITOCHONDRIAL"/>
    <property type="match status" value="1"/>
</dbReference>
<name>A0A855X4A2_9BACT</name>
<evidence type="ECO:0000259" key="3">
    <source>
        <dbReference type="Pfam" id="PF16653"/>
    </source>
</evidence>
<sequence>MKVAVIGAGLMGRAAAFDLARAQGVEKVGVFDIDEQLAKEIANKYGDGKAVGAKLDAGDEAAATRALTGYDAAVSCVTYKFNPGLTRAAIAAKCHLVDLGGNNDVVNAQIEMDAEAEKAGVIIVPDCGLAPGMVSIMVADGIAKLDKAQSVKIRVGGLPQSPRPPLNYQMVFSAEGLINEYWEPCVILEDGKKKTVNPMTGLELLAFDGIGKLEAFYTSGGTSTLPDTYEGKIDFLDYKTIRYPGHCQIFKAMLEIGLGSRQPVKIDNQPIEPRAVLKAVLDKNLSFGQPDLVLVRVEIEGEKDGALKTIIYEIVDRQDSKTGLTAMMRTTSFPAAIIAWMAAGGQITARGVKPQEIAVNPSIFLPQLKKRGILLTIKE</sequence>
<dbReference type="SUPFAM" id="SSF55347">
    <property type="entry name" value="Glyceraldehyde-3-phosphate dehydrogenase-like, C-terminal domain"/>
    <property type="match status" value="1"/>
</dbReference>
<keyword evidence="1" id="KW-0560">Oxidoreductase</keyword>
<dbReference type="PANTHER" id="PTHR11133">
    <property type="entry name" value="SACCHAROPINE DEHYDROGENASE"/>
    <property type="match status" value="1"/>
</dbReference>
<evidence type="ECO:0000256" key="1">
    <source>
        <dbReference type="ARBA" id="ARBA00023002"/>
    </source>
</evidence>
<accession>A0A855X4A2</accession>
<dbReference type="AlphaFoldDB" id="A0A855X4A2"/>
<dbReference type="EMBL" id="PQAP01000131">
    <property type="protein sequence ID" value="PWB70907.1"/>
    <property type="molecule type" value="Genomic_DNA"/>
</dbReference>
<dbReference type="Pfam" id="PF03435">
    <property type="entry name" value="Sacchrp_dh_NADP"/>
    <property type="match status" value="1"/>
</dbReference>
<dbReference type="SUPFAM" id="SSF51735">
    <property type="entry name" value="NAD(P)-binding Rossmann-fold domains"/>
    <property type="match status" value="1"/>
</dbReference>
<dbReference type="InterPro" id="IPR036291">
    <property type="entry name" value="NAD(P)-bd_dom_sf"/>
</dbReference>
<dbReference type="Pfam" id="PF16653">
    <property type="entry name" value="Sacchrp_dh_C"/>
    <property type="match status" value="1"/>
</dbReference>
<evidence type="ECO:0000259" key="2">
    <source>
        <dbReference type="Pfam" id="PF03435"/>
    </source>
</evidence>
<evidence type="ECO:0000313" key="4">
    <source>
        <dbReference type="EMBL" id="PWB70907.1"/>
    </source>
</evidence>
<dbReference type="InterPro" id="IPR005097">
    <property type="entry name" value="Sacchrp_dh_NADP-bd"/>
</dbReference>
<comment type="caution">
    <text evidence="4">The sequence shown here is derived from an EMBL/GenBank/DDBJ whole genome shotgun (WGS) entry which is preliminary data.</text>
</comment>
<dbReference type="Gene3D" id="3.30.360.10">
    <property type="entry name" value="Dihydrodipicolinate Reductase, domain 2"/>
    <property type="match status" value="1"/>
</dbReference>
<dbReference type="Proteomes" id="UP000250918">
    <property type="component" value="Unassembled WGS sequence"/>
</dbReference>
<reference evidence="4 5" key="1">
    <citation type="journal article" date="2018" name="ISME J.">
        <title>A methanotrophic archaeon couples anaerobic oxidation of methane to Fe(III) reduction.</title>
        <authorList>
            <person name="Cai C."/>
            <person name="Leu A.O."/>
            <person name="Xie G.J."/>
            <person name="Guo J."/>
            <person name="Feng Y."/>
            <person name="Zhao J.X."/>
            <person name="Tyson G.W."/>
            <person name="Yuan Z."/>
            <person name="Hu S."/>
        </authorList>
    </citation>
    <scope>NUCLEOTIDE SEQUENCE [LARGE SCALE GENOMIC DNA]</scope>
    <source>
        <strain evidence="4">FeB_12</strain>
    </source>
</reference>
<dbReference type="InterPro" id="IPR051168">
    <property type="entry name" value="AASS"/>
</dbReference>
<evidence type="ECO:0000313" key="5">
    <source>
        <dbReference type="Proteomes" id="UP000250918"/>
    </source>
</evidence>
<protein>
    <submittedName>
        <fullName evidence="4">Saccharopine dehydrogenase</fullName>
    </submittedName>
</protein>
<organism evidence="4 5">
    <name type="scientific">candidate division GN15 bacterium</name>
    <dbReference type="NCBI Taxonomy" id="2072418"/>
    <lineage>
        <taxon>Bacteria</taxon>
        <taxon>candidate division GN15</taxon>
    </lineage>
</organism>
<dbReference type="Gene3D" id="3.40.50.720">
    <property type="entry name" value="NAD(P)-binding Rossmann-like Domain"/>
    <property type="match status" value="2"/>
</dbReference>
<dbReference type="GO" id="GO:0016491">
    <property type="term" value="F:oxidoreductase activity"/>
    <property type="evidence" value="ECO:0007669"/>
    <property type="project" value="UniProtKB-KW"/>
</dbReference>
<gene>
    <name evidence="4" type="ORF">C3F09_08510</name>
</gene>